<dbReference type="InterPro" id="IPR023214">
    <property type="entry name" value="HAD_sf"/>
</dbReference>
<dbReference type="OrthoDB" id="413953at2759"/>
<dbReference type="GO" id="GO:0046872">
    <property type="term" value="F:metal ion binding"/>
    <property type="evidence" value="ECO:0007669"/>
    <property type="project" value="UniProtKB-KW"/>
</dbReference>
<proteinExistence type="predicted"/>
<reference evidence="8 9" key="2">
    <citation type="journal article" date="2021" name="Curr. Genet.">
        <title>Genetic response to nitrogen starvation in the aggressive Eucalyptus foliar pathogen Teratosphaeria destructans.</title>
        <authorList>
            <person name="Havenga M."/>
            <person name="Wingfield B.D."/>
            <person name="Wingfield M.J."/>
            <person name="Dreyer L.L."/>
            <person name="Roets F."/>
            <person name="Aylward J."/>
        </authorList>
    </citation>
    <scope>NUCLEOTIDE SEQUENCE [LARGE SCALE GENOMIC DNA]</scope>
    <source>
        <strain evidence="8">CMW44962</strain>
    </source>
</reference>
<evidence type="ECO:0000256" key="5">
    <source>
        <dbReference type="PIRSR" id="PIRSR000915-1"/>
    </source>
</evidence>
<dbReference type="NCBIfam" id="TIGR01452">
    <property type="entry name" value="PGP_euk"/>
    <property type="match status" value="1"/>
</dbReference>
<dbReference type="SUPFAM" id="SSF56784">
    <property type="entry name" value="HAD-like"/>
    <property type="match status" value="1"/>
</dbReference>
<evidence type="ECO:0000313" key="8">
    <source>
        <dbReference type="EMBL" id="KAH9822903.1"/>
    </source>
</evidence>
<feature type="binding site" evidence="7">
    <location>
        <position position="72"/>
    </location>
    <ligand>
        <name>Mg(2+)</name>
        <dbReference type="ChEBI" id="CHEBI:18420"/>
    </ligand>
</feature>
<feature type="binding site" evidence="7">
    <location>
        <position position="295"/>
    </location>
    <ligand>
        <name>Mg(2+)</name>
        <dbReference type="ChEBI" id="CHEBI:18420"/>
    </ligand>
</feature>
<dbReference type="EC" id="3.1.3.41" evidence="3"/>
<comment type="cofactor">
    <cofactor evidence="7">
        <name>Mg(2+)</name>
        <dbReference type="ChEBI" id="CHEBI:18420"/>
    </cofactor>
    <text evidence="7">Divalent metal ions. Mg(2+) is the most effective.</text>
</comment>
<comment type="caution">
    <text evidence="8">The sequence shown here is derived from an EMBL/GenBank/DDBJ whole genome shotgun (WGS) entry which is preliminary data.</text>
</comment>
<evidence type="ECO:0000256" key="6">
    <source>
        <dbReference type="PIRSR" id="PIRSR000915-2"/>
    </source>
</evidence>
<dbReference type="AlphaFoldDB" id="A0A9W7SLY1"/>
<dbReference type="GO" id="GO:0004035">
    <property type="term" value="F:alkaline phosphatase activity"/>
    <property type="evidence" value="ECO:0007669"/>
    <property type="project" value="UniProtKB-ARBA"/>
</dbReference>
<dbReference type="InterPro" id="IPR006349">
    <property type="entry name" value="PGP_euk"/>
</dbReference>
<protein>
    <recommendedName>
        <fullName evidence="4">4-nitrophenylphosphatase</fullName>
        <ecNumber evidence="3">3.1.3.41</ecNumber>
    </recommendedName>
</protein>
<dbReference type="Proteomes" id="UP001138500">
    <property type="component" value="Unassembled WGS sequence"/>
</dbReference>
<feature type="binding site" evidence="7">
    <location>
        <position position="70"/>
    </location>
    <ligand>
        <name>Mg(2+)</name>
        <dbReference type="ChEBI" id="CHEBI:18420"/>
    </ligand>
</feature>
<dbReference type="NCBIfam" id="TIGR01460">
    <property type="entry name" value="HAD-SF-IIA"/>
    <property type="match status" value="1"/>
</dbReference>
<evidence type="ECO:0000256" key="1">
    <source>
        <dbReference type="ARBA" id="ARBA00022801"/>
    </source>
</evidence>
<evidence type="ECO:0000256" key="3">
    <source>
        <dbReference type="ARBA" id="ARBA00066659"/>
    </source>
</evidence>
<keyword evidence="9" id="KW-1185">Reference proteome</keyword>
<dbReference type="InterPro" id="IPR006357">
    <property type="entry name" value="HAD-SF_hydro_IIA"/>
</dbReference>
<dbReference type="InterPro" id="IPR036412">
    <property type="entry name" value="HAD-like_sf"/>
</dbReference>
<organism evidence="8 9">
    <name type="scientific">Teratosphaeria destructans</name>
    <dbReference type="NCBI Taxonomy" id="418781"/>
    <lineage>
        <taxon>Eukaryota</taxon>
        <taxon>Fungi</taxon>
        <taxon>Dikarya</taxon>
        <taxon>Ascomycota</taxon>
        <taxon>Pezizomycotina</taxon>
        <taxon>Dothideomycetes</taxon>
        <taxon>Dothideomycetidae</taxon>
        <taxon>Mycosphaerellales</taxon>
        <taxon>Teratosphaeriaceae</taxon>
        <taxon>Teratosphaeria</taxon>
    </lineage>
</organism>
<feature type="binding site" evidence="6">
    <location>
        <position position="270"/>
    </location>
    <ligand>
        <name>substrate</name>
    </ligand>
</feature>
<comment type="catalytic activity">
    <reaction evidence="2">
        <text>4-nitrophenyl phosphate + H2O = 4-nitrophenol + phosphate + H(+)</text>
        <dbReference type="Rhea" id="RHEA:21664"/>
        <dbReference type="ChEBI" id="CHEBI:15377"/>
        <dbReference type="ChEBI" id="CHEBI:15378"/>
        <dbReference type="ChEBI" id="CHEBI:43474"/>
        <dbReference type="ChEBI" id="CHEBI:57917"/>
        <dbReference type="ChEBI" id="CHEBI:61146"/>
        <dbReference type="EC" id="3.1.3.41"/>
    </reaction>
</comment>
<feature type="active site" description="Nucleophile" evidence="5">
    <location>
        <position position="70"/>
    </location>
</feature>
<dbReference type="EMBL" id="RIBY02002200">
    <property type="protein sequence ID" value="KAH9822903.1"/>
    <property type="molecule type" value="Genomic_DNA"/>
</dbReference>
<dbReference type="GO" id="GO:0008967">
    <property type="term" value="F:phosphoglycolate phosphatase activity"/>
    <property type="evidence" value="ECO:0007669"/>
    <property type="project" value="TreeGrafter"/>
</dbReference>
<evidence type="ECO:0000256" key="4">
    <source>
        <dbReference type="ARBA" id="ARBA00069197"/>
    </source>
</evidence>
<evidence type="ECO:0000313" key="9">
    <source>
        <dbReference type="Proteomes" id="UP001138500"/>
    </source>
</evidence>
<gene>
    <name evidence="8" type="ORF">Tdes44962_MAKER00731</name>
</gene>
<sequence>MHHRTACLLFRSTTLHRSILISSRSLHWSQGMDAVKALVSSATQGKPQHLTGDKTAIEAFVDKYDVFLFDCDGVLWSGDHLFPKIPETIAMLRGKGKQLVFVTNNSTKSRSDYKKKFDSMGITAKEDEVFGSSYSAAIYISRIMKLHAPKNKVYVLGESGVEQELASENVPFCGGTDPQLRRDMTPEDFKNIANGSMLDPDVAIVLTGLDYHPSYLKYSLGMAYLRNGAKFFATNIDSSLPSAGTLFPGAGSSSAPLVKASGQEPLALGKPSQAMMDAIEGKFHFDRKKACMIGDRLNTDIQFGIEGGLGGTLCVLTGVSKKEDFLAAGAEVVPCAYVDALGDLLG</sequence>
<dbReference type="PANTHER" id="PTHR19288:SF46">
    <property type="entry name" value="HALOACID DEHALOGENASE-LIKE HYDROLASE DOMAIN-CONTAINING PROTEIN 2"/>
    <property type="match status" value="1"/>
</dbReference>
<feature type="active site" description="Proton donor" evidence="5">
    <location>
        <position position="72"/>
    </location>
</feature>
<keyword evidence="7" id="KW-0460">Magnesium</keyword>
<dbReference type="Gene3D" id="3.40.50.1000">
    <property type="entry name" value="HAD superfamily/HAD-like"/>
    <property type="match status" value="2"/>
</dbReference>
<reference evidence="8 9" key="1">
    <citation type="journal article" date="2018" name="IMA Fungus">
        <title>IMA Genome-F 10: Nine draft genome sequences of Claviceps purpurea s.lat., including C. arundinis, C. humidiphila, and C. cf. spartinae, pseudomolecules for the pitch canker pathogen Fusarium circinatum, draft genome of Davidsoniella eucalypti, Grosmannia galeiformis, Quambalaria eucalypti, and Teratosphaeria destructans.</title>
        <authorList>
            <person name="Wingfield B.D."/>
            <person name="Liu M."/>
            <person name="Nguyen H.D."/>
            <person name="Lane F.A."/>
            <person name="Morgan S.W."/>
            <person name="De Vos L."/>
            <person name="Wilken P.M."/>
            <person name="Duong T.A."/>
            <person name="Aylward J."/>
            <person name="Coetzee M.P."/>
            <person name="Dadej K."/>
            <person name="De Beer Z.W."/>
            <person name="Findlay W."/>
            <person name="Havenga M."/>
            <person name="Kolarik M."/>
            <person name="Menzies J.G."/>
            <person name="Naidoo K."/>
            <person name="Pochopski O."/>
            <person name="Shoukouhi P."/>
            <person name="Santana Q.C."/>
            <person name="Seifert K.A."/>
            <person name="Soal N."/>
            <person name="Steenkamp E.T."/>
            <person name="Tatham C.T."/>
            <person name="van der Nest M.A."/>
            <person name="Wingfield M.J."/>
        </authorList>
    </citation>
    <scope>NUCLEOTIDE SEQUENCE [LARGE SCALE GENOMIC DNA]</scope>
    <source>
        <strain evidence="8">CMW44962</strain>
    </source>
</reference>
<dbReference type="Pfam" id="PF13242">
    <property type="entry name" value="Hydrolase_like"/>
    <property type="match status" value="1"/>
</dbReference>
<evidence type="ECO:0000256" key="2">
    <source>
        <dbReference type="ARBA" id="ARBA00050247"/>
    </source>
</evidence>
<dbReference type="PIRSF" id="PIRSF000915">
    <property type="entry name" value="PGP-type_phosphatase"/>
    <property type="match status" value="1"/>
</dbReference>
<keyword evidence="1" id="KW-0378">Hydrolase</keyword>
<dbReference type="GO" id="GO:0005737">
    <property type="term" value="C:cytoplasm"/>
    <property type="evidence" value="ECO:0007669"/>
    <property type="project" value="TreeGrafter"/>
</dbReference>
<dbReference type="FunFam" id="3.40.50.1000:FF:000039">
    <property type="entry name" value="Phosphoglycolate phosphatase"/>
    <property type="match status" value="1"/>
</dbReference>
<dbReference type="Pfam" id="PF13344">
    <property type="entry name" value="Hydrolase_6"/>
    <property type="match status" value="1"/>
</dbReference>
<evidence type="ECO:0000256" key="7">
    <source>
        <dbReference type="PIRSR" id="PIRSR000915-3"/>
    </source>
</evidence>
<name>A0A9W7SLY1_9PEZI</name>
<dbReference type="PANTHER" id="PTHR19288">
    <property type="entry name" value="4-NITROPHENYLPHOSPHATASE-RELATED"/>
    <property type="match status" value="1"/>
</dbReference>
<accession>A0A9W7SLY1</accession>
<keyword evidence="7" id="KW-0479">Metal-binding</keyword>